<name>A0ABX9Q8B1_9BACT</name>
<accession>A0ABX9Q8B1</accession>
<keyword evidence="1" id="KW-1133">Transmembrane helix</keyword>
<evidence type="ECO:0000313" key="3">
    <source>
        <dbReference type="Proteomes" id="UP000278907"/>
    </source>
</evidence>
<feature type="non-terminal residue" evidence="2">
    <location>
        <position position="62"/>
    </location>
</feature>
<evidence type="ECO:0000256" key="1">
    <source>
        <dbReference type="SAM" id="Phobius"/>
    </source>
</evidence>
<dbReference type="Proteomes" id="UP000278907">
    <property type="component" value="Unassembled WGS sequence"/>
</dbReference>
<keyword evidence="1" id="KW-0472">Membrane</keyword>
<keyword evidence="1" id="KW-0812">Transmembrane</keyword>
<organism evidence="2 3">
    <name type="scientific">Corallococcus praedator</name>
    <dbReference type="NCBI Taxonomy" id="2316724"/>
    <lineage>
        <taxon>Bacteria</taxon>
        <taxon>Pseudomonadati</taxon>
        <taxon>Myxococcota</taxon>
        <taxon>Myxococcia</taxon>
        <taxon>Myxococcales</taxon>
        <taxon>Cystobacterineae</taxon>
        <taxon>Myxococcaceae</taxon>
        <taxon>Corallococcus</taxon>
    </lineage>
</organism>
<dbReference type="EMBL" id="RAWI01000524">
    <property type="protein sequence ID" value="RKH92170.1"/>
    <property type="molecule type" value="Genomic_DNA"/>
</dbReference>
<evidence type="ECO:0008006" key="4">
    <source>
        <dbReference type="Google" id="ProtNLM"/>
    </source>
</evidence>
<reference evidence="2 3" key="1">
    <citation type="submission" date="2018-09" db="EMBL/GenBank/DDBJ databases">
        <authorList>
            <person name="Livingstone P.G."/>
            <person name="Whitworth D.E."/>
        </authorList>
    </citation>
    <scope>NUCLEOTIDE SEQUENCE [LARGE SCALE GENOMIC DNA]</scope>
    <source>
        <strain evidence="2 3">CA031B</strain>
    </source>
</reference>
<keyword evidence="3" id="KW-1185">Reference proteome</keyword>
<protein>
    <recommendedName>
        <fullName evidence="4">Drug/metabolite exporter YedA</fullName>
    </recommendedName>
</protein>
<comment type="caution">
    <text evidence="2">The sequence shown here is derived from an EMBL/GenBank/DDBJ whole genome shotgun (WGS) entry which is preliminary data.</text>
</comment>
<evidence type="ECO:0000313" key="2">
    <source>
        <dbReference type="EMBL" id="RKH92170.1"/>
    </source>
</evidence>
<feature type="transmembrane region" description="Helical" evidence="1">
    <location>
        <begin position="12"/>
        <end position="32"/>
    </location>
</feature>
<gene>
    <name evidence="2" type="ORF">D7Y13_37850</name>
</gene>
<sequence length="62" mass="6714">MSEATEQAPRRGALLFSLFALYVIWGSTYLAMRFALTGFPPFRMAGLRFLLAGAGDGGLDRG</sequence>
<proteinExistence type="predicted"/>